<comment type="subcellular location">
    <subcellularLocation>
        <location evidence="1">Cell envelope</location>
    </subcellularLocation>
</comment>
<sequence length="327" mass="37103">MFLKRVAGILLFFLVITLHSCKNKNQEPYVLKASLLVNEDHSWHKAFIFFGERLKEKSNGRLVLETFPSEQLAKEVEAIRMIQAGVLDMTTTSSLLSNWTEIMTFCELPFLLKTPDDVEILMQGPLGKRISKEMLEKTGLKPLGYFQAGVRQLTSNKPITHPDDLQGLILRVPNVPSFVSAWDALGAKTTPMAFSEVFTSLQQGTIDAQENPLALIKVSGFYEVQKYVNLTNHVVSWSYPVIGEKSFQKLPEDLKAIFLEASEEMITYHQQLFLENEKKIREELEAKGMVFVNVDNAAFIEKCGTTIYDTLSPEMQEIYNTVKQDLP</sequence>
<organism evidence="5 6">
    <name type="scientific">Maribacter dokdonensis</name>
    <dbReference type="NCBI Taxonomy" id="320912"/>
    <lineage>
        <taxon>Bacteria</taxon>
        <taxon>Pseudomonadati</taxon>
        <taxon>Bacteroidota</taxon>
        <taxon>Flavobacteriia</taxon>
        <taxon>Flavobacteriales</taxon>
        <taxon>Flavobacteriaceae</taxon>
        <taxon>Maribacter</taxon>
    </lineage>
</organism>
<dbReference type="InterPro" id="IPR018389">
    <property type="entry name" value="DctP_fam"/>
</dbReference>
<dbReference type="PANTHER" id="PTHR33376">
    <property type="match status" value="1"/>
</dbReference>
<dbReference type="GO" id="GO:0055085">
    <property type="term" value="P:transmembrane transport"/>
    <property type="evidence" value="ECO:0007669"/>
    <property type="project" value="InterPro"/>
</dbReference>
<dbReference type="Gene3D" id="3.40.190.170">
    <property type="entry name" value="Bacterial extracellular solute-binding protein, family 7"/>
    <property type="match status" value="1"/>
</dbReference>
<accession>A0A1H4U998</accession>
<dbReference type="RefSeq" id="WP_074674423.1">
    <property type="nucleotide sequence ID" value="NZ_FNTB01000001.1"/>
</dbReference>
<dbReference type="CDD" id="cd13603">
    <property type="entry name" value="PBP2_TRAP_Siap_TeaA_like"/>
    <property type="match status" value="1"/>
</dbReference>
<dbReference type="InterPro" id="IPR038404">
    <property type="entry name" value="TRAP_DctP_sf"/>
</dbReference>
<comment type="similarity">
    <text evidence="2">Belongs to the bacterial solute-binding protein 7 family.</text>
</comment>
<dbReference type="OrthoDB" id="9776801at2"/>
<evidence type="ECO:0000313" key="6">
    <source>
        <dbReference type="Proteomes" id="UP000183038"/>
    </source>
</evidence>
<dbReference type="InterPro" id="IPR004682">
    <property type="entry name" value="TRAP_DctP"/>
</dbReference>
<dbReference type="NCBIfam" id="TIGR00787">
    <property type="entry name" value="dctP"/>
    <property type="match status" value="1"/>
</dbReference>
<dbReference type="PIRSF" id="PIRSF006470">
    <property type="entry name" value="DctB"/>
    <property type="match status" value="1"/>
</dbReference>
<dbReference type="GO" id="GO:0030288">
    <property type="term" value="C:outer membrane-bounded periplasmic space"/>
    <property type="evidence" value="ECO:0007669"/>
    <property type="project" value="InterPro"/>
</dbReference>
<keyword evidence="5" id="KW-0675">Receptor</keyword>
<evidence type="ECO:0000256" key="1">
    <source>
        <dbReference type="ARBA" id="ARBA00004196"/>
    </source>
</evidence>
<dbReference type="PANTHER" id="PTHR33376:SF4">
    <property type="entry name" value="SIALIC ACID-BINDING PERIPLASMIC PROTEIN SIAP"/>
    <property type="match status" value="1"/>
</dbReference>
<evidence type="ECO:0000256" key="2">
    <source>
        <dbReference type="ARBA" id="ARBA00009023"/>
    </source>
</evidence>
<reference evidence="5 6" key="1">
    <citation type="submission" date="2016-10" db="EMBL/GenBank/DDBJ databases">
        <authorList>
            <person name="de Groot N.N."/>
        </authorList>
    </citation>
    <scope>NUCLEOTIDE SEQUENCE [LARGE SCALE GENOMIC DNA]</scope>
    <source>
        <strain evidence="5 6">MAR_2009_71</strain>
    </source>
</reference>
<keyword evidence="3" id="KW-0813">Transport</keyword>
<dbReference type="AlphaFoldDB" id="A0A1H4U998"/>
<dbReference type="NCBIfam" id="NF037995">
    <property type="entry name" value="TRAP_S1"/>
    <property type="match status" value="1"/>
</dbReference>
<dbReference type="Proteomes" id="UP000183038">
    <property type="component" value="Unassembled WGS sequence"/>
</dbReference>
<evidence type="ECO:0000256" key="4">
    <source>
        <dbReference type="ARBA" id="ARBA00022729"/>
    </source>
</evidence>
<dbReference type="Pfam" id="PF03480">
    <property type="entry name" value="DctP"/>
    <property type="match status" value="1"/>
</dbReference>
<evidence type="ECO:0000313" key="5">
    <source>
        <dbReference type="EMBL" id="SEC65028.1"/>
    </source>
</evidence>
<protein>
    <submittedName>
        <fullName evidence="5">Tripartite ATP-independent transporter solute receptor, DctP family</fullName>
    </submittedName>
</protein>
<proteinExistence type="inferred from homology"/>
<gene>
    <name evidence="5" type="ORF">SAMN05192540_3711</name>
</gene>
<dbReference type="EMBL" id="FNTB01000001">
    <property type="protein sequence ID" value="SEC65028.1"/>
    <property type="molecule type" value="Genomic_DNA"/>
</dbReference>
<keyword evidence="4" id="KW-0732">Signal</keyword>
<evidence type="ECO:0000256" key="3">
    <source>
        <dbReference type="ARBA" id="ARBA00022448"/>
    </source>
</evidence>
<name>A0A1H4U998_9FLAO</name>